<dbReference type="RefSeq" id="WP_074236919.1">
    <property type="nucleotide sequence ID" value="NZ_FSRK01000003.1"/>
</dbReference>
<dbReference type="EMBL" id="FSRK01000003">
    <property type="protein sequence ID" value="SIO47526.1"/>
    <property type="molecule type" value="Genomic_DNA"/>
</dbReference>
<dbReference type="Proteomes" id="UP000185207">
    <property type="component" value="Unassembled WGS sequence"/>
</dbReference>
<keyword evidence="2" id="KW-1185">Reference proteome</keyword>
<evidence type="ECO:0000313" key="1">
    <source>
        <dbReference type="EMBL" id="SIO47526.1"/>
    </source>
</evidence>
<accession>A0A1N6JTZ6</accession>
<evidence type="ECO:0000313" key="2">
    <source>
        <dbReference type="Proteomes" id="UP000185207"/>
    </source>
</evidence>
<protein>
    <submittedName>
        <fullName evidence="1">Uncharacterized protein</fullName>
    </submittedName>
</protein>
<dbReference type="AlphaFoldDB" id="A0A1N6JTZ6"/>
<gene>
    <name evidence="1" type="ORF">SAMN05444409_3795</name>
</gene>
<dbReference type="STRING" id="1416779.SAMN05444409_3795"/>
<name>A0A1N6JTZ6_9FLAO</name>
<organism evidence="1 2">
    <name type="scientific">Epilithonimonas zeae</name>
    <dbReference type="NCBI Taxonomy" id="1416779"/>
    <lineage>
        <taxon>Bacteria</taxon>
        <taxon>Pseudomonadati</taxon>
        <taxon>Bacteroidota</taxon>
        <taxon>Flavobacteriia</taxon>
        <taxon>Flavobacteriales</taxon>
        <taxon>Weeksellaceae</taxon>
        <taxon>Chryseobacterium group</taxon>
        <taxon>Epilithonimonas</taxon>
    </lineage>
</organism>
<dbReference type="OrthoDB" id="638783at2"/>
<proteinExistence type="predicted"/>
<reference evidence="2" key="1">
    <citation type="submission" date="2016-11" db="EMBL/GenBank/DDBJ databases">
        <authorList>
            <person name="Varghese N."/>
            <person name="Submissions S."/>
        </authorList>
    </citation>
    <scope>NUCLEOTIDE SEQUENCE [LARGE SCALE GENOMIC DNA]</scope>
    <source>
        <strain evidence="2">DSM 27623</strain>
    </source>
</reference>
<sequence length="246" mass="28490">MKVKFLLFLFIFIAVKGYAGWYEVYNFTGKIDKFPVTFSLQVKPGYFGEPAKKDYNVIGIYKYDKFNNPIRLEGQFDQKTNRIEVYELDKNDKISATFSLILKSNKLSGTWKNNEKQFNVILELKDKLSDLSNEQFQNIQILQNQSLKDYYFVGVYKKNSQSDAFMQELKIINKKTNQIFQTLNFDAIKTPTGNLMTIIFDNVTTDKTNNFMVSNSYGRVGGYLIVNYNSAKNRFILNSEPVAEGS</sequence>